<dbReference type="KEGG" id="oho:Oweho_2287"/>
<dbReference type="SUPFAM" id="SSF51905">
    <property type="entry name" value="FAD/NAD(P)-binding domain"/>
    <property type="match status" value="1"/>
</dbReference>
<dbReference type="InterPro" id="IPR038732">
    <property type="entry name" value="HpyO/CreE_NAD-binding"/>
</dbReference>
<dbReference type="AlphaFoldDB" id="G8R5I5"/>
<keyword evidence="3" id="KW-1185">Reference proteome</keyword>
<dbReference type="InterPro" id="IPR036188">
    <property type="entry name" value="FAD/NAD-bd_sf"/>
</dbReference>
<evidence type="ECO:0000259" key="1">
    <source>
        <dbReference type="Pfam" id="PF13454"/>
    </source>
</evidence>
<dbReference type="OrthoDB" id="6309046at2"/>
<accession>G8R5I5</accession>
<dbReference type="RefSeq" id="WP_014202608.1">
    <property type="nucleotide sequence ID" value="NC_016599.1"/>
</dbReference>
<evidence type="ECO:0000313" key="2">
    <source>
        <dbReference type="EMBL" id="AEV33259.1"/>
    </source>
</evidence>
<name>G8R5I5_OWEHD</name>
<dbReference type="eggNOG" id="COG4529">
    <property type="taxonomic scope" value="Bacteria"/>
</dbReference>
<organism evidence="2 3">
    <name type="scientific">Owenweeksia hongkongensis (strain DSM 17368 / CIP 108786 / JCM 12287 / NRRL B-23963 / UST20020801)</name>
    <dbReference type="NCBI Taxonomy" id="926562"/>
    <lineage>
        <taxon>Bacteria</taxon>
        <taxon>Pseudomonadati</taxon>
        <taxon>Bacteroidota</taxon>
        <taxon>Flavobacteriia</taxon>
        <taxon>Flavobacteriales</taxon>
        <taxon>Owenweeksiaceae</taxon>
        <taxon>Owenweeksia</taxon>
    </lineage>
</organism>
<dbReference type="PANTHER" id="PTHR40254:SF1">
    <property type="entry name" value="BLR0577 PROTEIN"/>
    <property type="match status" value="1"/>
</dbReference>
<dbReference type="Proteomes" id="UP000005631">
    <property type="component" value="Chromosome"/>
</dbReference>
<evidence type="ECO:0000313" key="3">
    <source>
        <dbReference type="Proteomes" id="UP000005631"/>
    </source>
</evidence>
<dbReference type="EMBL" id="CP003156">
    <property type="protein sequence ID" value="AEV33259.1"/>
    <property type="molecule type" value="Genomic_DNA"/>
</dbReference>
<sequence length="563" mass="63976">MKKIALIGGGPAALFMFKRLVQSPLKNIEVSIFEQHEKLGAGMPYSRYGSSKEHITNVSDNEIPELKAPIKDWLSHAPTEMRIDYSISEKEFNEDKVLPRLLFGEYLSSQFDLFLAEARKNKLPTNVFYNTRVTDVEDVQTKKQVKVSVESGETFIFDEVIICTGHSWPCKAEGSITNWFDSPYPPQKLFKKANFPIAIKGASLTAIDAVRTLSRANGCFTKNSDDTYSFKLNPESAGFHITLHAIDGLLPAMRFHLEDNHLEPAHVLSHEEIYEIKQKNNGFVPLDLIYELNFKQVIQRKNPELFEEIKEMSIEDFISFMMEKRKKIDAFALLKAEYKEAEKSIKRHESVIWKEALSTLSYAINYPAKHFSAEDMIRLKEKVMPLISIIIAYMPQSSARELMALHEAGLIEVKDVDSSSSVVPGKSEGAIYKYSQGEEKYFSMFIDAVGQRPFFYNQIPFEGLKKKETISAAYLRFASNLRGEKEMESDTNVVLKEESGGYLLQLPGINISDFFQPLDVYGVANPRLFIMAVPFIAGVNPDYSGLDFCEAASEKIIQRMMEK</sequence>
<dbReference type="PATRIC" id="fig|926562.3.peg.2304"/>
<dbReference type="STRING" id="926562.Oweho_2287"/>
<dbReference type="InterPro" id="IPR052189">
    <property type="entry name" value="L-asp_N-monooxygenase_NS-form"/>
</dbReference>
<dbReference type="HOGENOM" id="CLU_031619_1_0_10"/>
<reference evidence="2 3" key="1">
    <citation type="journal article" date="2012" name="Stand. Genomic Sci.">
        <title>Genome sequence of the orange-pigmented seawater bacterium Owenweeksia hongkongensis type strain (UST20020801(T)).</title>
        <authorList>
            <person name="Riedel T."/>
            <person name="Held B."/>
            <person name="Nolan M."/>
            <person name="Lucas S."/>
            <person name="Lapidus A."/>
            <person name="Tice H."/>
            <person name="Del Rio T.G."/>
            <person name="Cheng J.F."/>
            <person name="Han C."/>
            <person name="Tapia R."/>
            <person name="Goodwin L.A."/>
            <person name="Pitluck S."/>
            <person name="Liolios K."/>
            <person name="Mavromatis K."/>
            <person name="Pagani I."/>
            <person name="Ivanova N."/>
            <person name="Mikhailova N."/>
            <person name="Pati A."/>
            <person name="Chen A."/>
            <person name="Palaniappan K."/>
            <person name="Rohde M."/>
            <person name="Tindall B.J."/>
            <person name="Detter J.C."/>
            <person name="Goker M."/>
            <person name="Woyke T."/>
            <person name="Bristow J."/>
            <person name="Eisen J.A."/>
            <person name="Markowitz V."/>
            <person name="Hugenholtz P."/>
            <person name="Klenk H.P."/>
            <person name="Kyrpides N.C."/>
        </authorList>
    </citation>
    <scope>NUCLEOTIDE SEQUENCE</scope>
    <source>
        <strain evidence="3">DSM 17368 / JCM 12287 / NRRL B-23963</strain>
    </source>
</reference>
<dbReference type="PANTHER" id="PTHR40254">
    <property type="entry name" value="BLR0577 PROTEIN"/>
    <property type="match status" value="1"/>
</dbReference>
<protein>
    <recommendedName>
        <fullName evidence="1">FAD-dependent urate hydroxylase HpyO/Asp monooxygenase CreE-like FAD/NAD(P)-binding domain-containing protein</fullName>
    </recommendedName>
</protein>
<dbReference type="Pfam" id="PF13454">
    <property type="entry name" value="NAD_binding_9"/>
    <property type="match status" value="1"/>
</dbReference>
<dbReference type="Gene3D" id="3.50.50.60">
    <property type="entry name" value="FAD/NAD(P)-binding domain"/>
    <property type="match status" value="1"/>
</dbReference>
<gene>
    <name evidence="2" type="ordered locus">Oweho_2287</name>
</gene>
<feature type="domain" description="FAD-dependent urate hydroxylase HpyO/Asp monooxygenase CreE-like FAD/NAD(P)-binding" evidence="1">
    <location>
        <begin position="5"/>
        <end position="166"/>
    </location>
</feature>
<proteinExistence type="predicted"/>